<sequence length="114" mass="12503">MRTLGKIIGIFLIILGGILILGAFTQNPIERIISGIVMGGIGIVIMRLSREPVPQNITIKREIELSGDINLEILKCKNCGGTLSKKDIEIVEGTAIVSCPYCSVSYQMEEEPKW</sequence>
<evidence type="ECO:0000313" key="3">
    <source>
        <dbReference type="Proteomes" id="UP000179266"/>
    </source>
</evidence>
<gene>
    <name evidence="2" type="ORF">A2161_07450</name>
</gene>
<accession>A0A1F7RN04</accession>
<proteinExistence type="predicted"/>
<evidence type="ECO:0000313" key="2">
    <source>
        <dbReference type="EMBL" id="OGL42903.1"/>
    </source>
</evidence>
<dbReference type="EMBL" id="MGDD01000300">
    <property type="protein sequence ID" value="OGL42903.1"/>
    <property type="molecule type" value="Genomic_DNA"/>
</dbReference>
<evidence type="ECO:0000256" key="1">
    <source>
        <dbReference type="SAM" id="Phobius"/>
    </source>
</evidence>
<keyword evidence="1" id="KW-0472">Membrane</keyword>
<keyword evidence="1" id="KW-0812">Transmembrane</keyword>
<name>A0A1F7RN04_9BACT</name>
<keyword evidence="1" id="KW-1133">Transmembrane helix</keyword>
<dbReference type="AlphaFoldDB" id="A0A1F7RN04"/>
<dbReference type="Proteomes" id="UP000179266">
    <property type="component" value="Unassembled WGS sequence"/>
</dbReference>
<feature type="transmembrane region" description="Helical" evidence="1">
    <location>
        <begin position="7"/>
        <end position="26"/>
    </location>
</feature>
<organism evidence="2 3">
    <name type="scientific">Candidatus Schekmanbacteria bacterium RBG_13_48_7</name>
    <dbReference type="NCBI Taxonomy" id="1817878"/>
    <lineage>
        <taxon>Bacteria</taxon>
        <taxon>Candidatus Schekmaniibacteriota</taxon>
    </lineage>
</organism>
<comment type="caution">
    <text evidence="2">The sequence shown here is derived from an EMBL/GenBank/DDBJ whole genome shotgun (WGS) entry which is preliminary data.</text>
</comment>
<protein>
    <submittedName>
        <fullName evidence="2">Uncharacterized protein</fullName>
    </submittedName>
</protein>
<reference evidence="2 3" key="1">
    <citation type="journal article" date="2016" name="Nat. Commun.">
        <title>Thousands of microbial genomes shed light on interconnected biogeochemical processes in an aquifer system.</title>
        <authorList>
            <person name="Anantharaman K."/>
            <person name="Brown C.T."/>
            <person name="Hug L.A."/>
            <person name="Sharon I."/>
            <person name="Castelle C.J."/>
            <person name="Probst A.J."/>
            <person name="Thomas B.C."/>
            <person name="Singh A."/>
            <person name="Wilkins M.J."/>
            <person name="Karaoz U."/>
            <person name="Brodie E.L."/>
            <person name="Williams K.H."/>
            <person name="Hubbard S.S."/>
            <person name="Banfield J.F."/>
        </authorList>
    </citation>
    <scope>NUCLEOTIDE SEQUENCE [LARGE SCALE GENOMIC DNA]</scope>
</reference>